<name>A0AAV4U135_CAEEX</name>
<gene>
    <name evidence="2" type="ORF">CEXT_656311</name>
</gene>
<dbReference type="EMBL" id="BPLR01012118">
    <property type="protein sequence ID" value="GIY51499.1"/>
    <property type="molecule type" value="Genomic_DNA"/>
</dbReference>
<protein>
    <submittedName>
        <fullName evidence="2">Uncharacterized protein</fullName>
    </submittedName>
</protein>
<feature type="region of interest" description="Disordered" evidence="1">
    <location>
        <begin position="1"/>
        <end position="20"/>
    </location>
</feature>
<dbReference type="AlphaFoldDB" id="A0AAV4U135"/>
<evidence type="ECO:0000256" key="1">
    <source>
        <dbReference type="SAM" id="MobiDB-lite"/>
    </source>
</evidence>
<reference evidence="2 3" key="1">
    <citation type="submission" date="2021-06" db="EMBL/GenBank/DDBJ databases">
        <title>Caerostris extrusa draft genome.</title>
        <authorList>
            <person name="Kono N."/>
            <person name="Arakawa K."/>
        </authorList>
    </citation>
    <scope>NUCLEOTIDE SEQUENCE [LARGE SCALE GENOMIC DNA]</scope>
</reference>
<evidence type="ECO:0000313" key="2">
    <source>
        <dbReference type="EMBL" id="GIY51499.1"/>
    </source>
</evidence>
<sequence>MEISSFNASSQNSGNLSAHSQTFQGDIIPIGTAVPPEGIRRYLKPAVTRDPPTQRGEPPGTFSDVRLRWTVVSRVTSTFESLRLLK</sequence>
<proteinExistence type="predicted"/>
<accession>A0AAV4U135</accession>
<organism evidence="2 3">
    <name type="scientific">Caerostris extrusa</name>
    <name type="common">Bark spider</name>
    <name type="synonym">Caerostris bankana</name>
    <dbReference type="NCBI Taxonomy" id="172846"/>
    <lineage>
        <taxon>Eukaryota</taxon>
        <taxon>Metazoa</taxon>
        <taxon>Ecdysozoa</taxon>
        <taxon>Arthropoda</taxon>
        <taxon>Chelicerata</taxon>
        <taxon>Arachnida</taxon>
        <taxon>Araneae</taxon>
        <taxon>Araneomorphae</taxon>
        <taxon>Entelegynae</taxon>
        <taxon>Araneoidea</taxon>
        <taxon>Araneidae</taxon>
        <taxon>Caerostris</taxon>
    </lineage>
</organism>
<dbReference type="Proteomes" id="UP001054945">
    <property type="component" value="Unassembled WGS sequence"/>
</dbReference>
<comment type="caution">
    <text evidence="2">The sequence shown here is derived from an EMBL/GenBank/DDBJ whole genome shotgun (WGS) entry which is preliminary data.</text>
</comment>
<evidence type="ECO:0000313" key="3">
    <source>
        <dbReference type="Proteomes" id="UP001054945"/>
    </source>
</evidence>
<keyword evidence="3" id="KW-1185">Reference proteome</keyword>